<evidence type="ECO:0000313" key="3">
    <source>
        <dbReference type="WBParaSite" id="maker-unitig_40885-snap-gene-0.2-mRNA-1"/>
    </source>
</evidence>
<evidence type="ECO:0000313" key="2">
    <source>
        <dbReference type="Proteomes" id="UP000095280"/>
    </source>
</evidence>
<dbReference type="WBParaSite" id="maker-unitig_40885-snap-gene-0.2-mRNA-1">
    <property type="protein sequence ID" value="maker-unitig_40885-snap-gene-0.2-mRNA-1"/>
    <property type="gene ID" value="maker-unitig_40885-snap-gene-0.2"/>
</dbReference>
<feature type="region of interest" description="Disordered" evidence="1">
    <location>
        <begin position="1"/>
        <end position="61"/>
    </location>
</feature>
<name>A0A1I8FNC0_9PLAT</name>
<sequence>MTTNKEKADTPLRSRTLASSHTWRSGTWRSTPTKETACAQTEVGRIHRGPPGHQARQPPRQ</sequence>
<feature type="compositionally biased region" description="Polar residues" evidence="1">
    <location>
        <begin position="16"/>
        <end position="34"/>
    </location>
</feature>
<feature type="compositionally biased region" description="Basic and acidic residues" evidence="1">
    <location>
        <begin position="1"/>
        <end position="12"/>
    </location>
</feature>
<evidence type="ECO:0000256" key="1">
    <source>
        <dbReference type="SAM" id="MobiDB-lite"/>
    </source>
</evidence>
<dbReference type="AlphaFoldDB" id="A0A1I8FNC0"/>
<accession>A0A1I8FNC0</accession>
<protein>
    <submittedName>
        <fullName evidence="3">Uncharacterized protein</fullName>
    </submittedName>
</protein>
<proteinExistence type="predicted"/>
<reference evidence="3" key="1">
    <citation type="submission" date="2016-11" db="UniProtKB">
        <authorList>
            <consortium name="WormBaseParasite"/>
        </authorList>
    </citation>
    <scope>IDENTIFICATION</scope>
</reference>
<keyword evidence="2" id="KW-1185">Reference proteome</keyword>
<organism evidence="2 3">
    <name type="scientific">Macrostomum lignano</name>
    <dbReference type="NCBI Taxonomy" id="282301"/>
    <lineage>
        <taxon>Eukaryota</taxon>
        <taxon>Metazoa</taxon>
        <taxon>Spiralia</taxon>
        <taxon>Lophotrochozoa</taxon>
        <taxon>Platyhelminthes</taxon>
        <taxon>Rhabditophora</taxon>
        <taxon>Macrostomorpha</taxon>
        <taxon>Macrostomida</taxon>
        <taxon>Macrostomidae</taxon>
        <taxon>Macrostomum</taxon>
    </lineage>
</organism>
<dbReference type="Proteomes" id="UP000095280">
    <property type="component" value="Unplaced"/>
</dbReference>